<dbReference type="RefSeq" id="WP_323245847.1">
    <property type="nucleotide sequence ID" value="NZ_JAYGHK010000023.1"/>
</dbReference>
<dbReference type="Proteomes" id="UP001303285">
    <property type="component" value="Unassembled WGS sequence"/>
</dbReference>
<evidence type="ECO:0000256" key="4">
    <source>
        <dbReference type="ARBA" id="ARBA00023239"/>
    </source>
</evidence>
<feature type="non-terminal residue" evidence="6">
    <location>
        <position position="126"/>
    </location>
</feature>
<comment type="similarity">
    <text evidence="1">Belongs to the CpcE/RpcE/PecE family.</text>
</comment>
<dbReference type="SUPFAM" id="SSF48371">
    <property type="entry name" value="ARM repeat"/>
    <property type="match status" value="1"/>
</dbReference>
<evidence type="ECO:0000313" key="7">
    <source>
        <dbReference type="Proteomes" id="UP001303285"/>
    </source>
</evidence>
<evidence type="ECO:0000313" key="6">
    <source>
        <dbReference type="EMBL" id="MEA5608256.1"/>
    </source>
</evidence>
<proteinExistence type="inferred from homology"/>
<accession>A0ABU5UPQ4</accession>
<comment type="function">
    <text evidence="5">Catalyzes the hydroxylation of the N(6)-(4-aminobutyl)-L-lysine intermediate produced by deoxyhypusine synthase/DHPS on a critical lysine of the eukaryotic translation initiation factor 5A/eIF-5A. This is the second step of the post-translational modification of that lysine into an unusual amino acid residue named hypusine. Hypusination is unique to mature eIF-5A factor and is essential for its function.</text>
</comment>
<dbReference type="Gene3D" id="1.25.10.10">
    <property type="entry name" value="Leucine-rich Repeat Variant"/>
    <property type="match status" value="1"/>
</dbReference>
<keyword evidence="3" id="KW-0605">Phycobilisome</keyword>
<evidence type="ECO:0000256" key="3">
    <source>
        <dbReference type="ARBA" id="ARBA00022738"/>
    </source>
</evidence>
<organism evidence="6 7">
    <name type="scientific">Nodularia spumigena UHCC 0060</name>
    <dbReference type="NCBI Taxonomy" id="3110300"/>
    <lineage>
        <taxon>Bacteria</taxon>
        <taxon>Bacillati</taxon>
        <taxon>Cyanobacteriota</taxon>
        <taxon>Cyanophyceae</taxon>
        <taxon>Nostocales</taxon>
        <taxon>Nodulariaceae</taxon>
        <taxon>Nodularia</taxon>
    </lineage>
</organism>
<evidence type="ECO:0000256" key="2">
    <source>
        <dbReference type="ARBA" id="ARBA00022549"/>
    </source>
</evidence>
<protein>
    <submittedName>
        <fullName evidence="6">HEAT repeat domain-containing protein</fullName>
    </submittedName>
</protein>
<name>A0ABU5UPQ4_NODSP</name>
<evidence type="ECO:0000256" key="5">
    <source>
        <dbReference type="ARBA" id="ARBA00045876"/>
    </source>
</evidence>
<keyword evidence="2" id="KW-0042">Antenna complex</keyword>
<evidence type="ECO:0000256" key="1">
    <source>
        <dbReference type="ARBA" id="ARBA00009299"/>
    </source>
</evidence>
<gene>
    <name evidence="6" type="ORF">VB695_09255</name>
</gene>
<sequence length="126" mass="13879">MPWVSATEKPKPKPEAWQINGIVAALTDPIPEVRAKAAEHLQEYQLDNPKSQIKNYDELVKKLAEQLQDKDSAVSRNAAAQALGQMQAKEVVPQVALLLKDSDWNVRNAAAQALGQMQAKEQAPQV</sequence>
<dbReference type="EMBL" id="JAYGHK010000023">
    <property type="protein sequence ID" value="MEA5608256.1"/>
    <property type="molecule type" value="Genomic_DNA"/>
</dbReference>
<dbReference type="InterPro" id="IPR021133">
    <property type="entry name" value="HEAT_type_2"/>
</dbReference>
<comment type="caution">
    <text evidence="6">The sequence shown here is derived from an EMBL/GenBank/DDBJ whole genome shotgun (WGS) entry which is preliminary data.</text>
</comment>
<keyword evidence="7" id="KW-1185">Reference proteome</keyword>
<dbReference type="InterPro" id="IPR016024">
    <property type="entry name" value="ARM-type_fold"/>
</dbReference>
<dbReference type="Pfam" id="PF13646">
    <property type="entry name" value="HEAT_2"/>
    <property type="match status" value="1"/>
</dbReference>
<dbReference type="PROSITE" id="PS50077">
    <property type="entry name" value="HEAT_REPEAT"/>
    <property type="match status" value="1"/>
</dbReference>
<dbReference type="InterPro" id="IPR011989">
    <property type="entry name" value="ARM-like"/>
</dbReference>
<dbReference type="PANTHER" id="PTHR12697">
    <property type="entry name" value="PBS LYASE HEAT-LIKE PROTEIN"/>
    <property type="match status" value="1"/>
</dbReference>
<reference evidence="6 7" key="1">
    <citation type="submission" date="2023-12" db="EMBL/GenBank/DDBJ databases">
        <title>Baltic Sea Cyanobacteria.</title>
        <authorList>
            <person name="Delbaje E."/>
            <person name="Fewer D.P."/>
            <person name="Shishido T.K."/>
        </authorList>
    </citation>
    <scope>NUCLEOTIDE SEQUENCE [LARGE SCALE GENOMIC DNA]</scope>
    <source>
        <strain evidence="6 7">UHCC 0060</strain>
    </source>
</reference>
<dbReference type="PANTHER" id="PTHR12697:SF15">
    <property type="entry name" value="TIR DOMAIN-CONTAINING PROTEIN"/>
    <property type="match status" value="1"/>
</dbReference>
<keyword evidence="4" id="KW-0456">Lyase</keyword>